<keyword evidence="9 13" id="KW-0418">Kinase</keyword>
<feature type="binding site" evidence="13 14">
    <location>
        <position position="59"/>
    </location>
    <ligand>
        <name>ATP</name>
        <dbReference type="ChEBI" id="CHEBI:30616"/>
    </ligand>
</feature>
<dbReference type="InterPro" id="IPR001564">
    <property type="entry name" value="Nucleoside_diP_kinase"/>
</dbReference>
<dbReference type="InterPro" id="IPR036850">
    <property type="entry name" value="NDK-like_dom_sf"/>
</dbReference>
<evidence type="ECO:0000313" key="19">
    <source>
        <dbReference type="Proteomes" id="UP000207598"/>
    </source>
</evidence>
<evidence type="ECO:0000259" key="17">
    <source>
        <dbReference type="SMART" id="SM00562"/>
    </source>
</evidence>
<evidence type="ECO:0000256" key="15">
    <source>
        <dbReference type="RuleBase" id="RU004011"/>
    </source>
</evidence>
<protein>
    <recommendedName>
        <fullName evidence="3 13">Nucleoside diphosphate kinase</fullName>
        <shortName evidence="13">NDK</shortName>
        <shortName evidence="13">NDP kinase</shortName>
        <ecNumber evidence="2 13">2.7.4.6</ecNumber>
    </recommendedName>
    <alternativeName>
        <fullName evidence="13">Nucleoside-2-P kinase</fullName>
    </alternativeName>
</protein>
<gene>
    <name evidence="13 18" type="primary">ndk</name>
    <name evidence="18" type="ORF">MAA8898_01016</name>
</gene>
<evidence type="ECO:0000256" key="8">
    <source>
        <dbReference type="ARBA" id="ARBA00022741"/>
    </source>
</evidence>
<dbReference type="InterPro" id="IPR023005">
    <property type="entry name" value="Nucleoside_diP_kinase_AS"/>
</dbReference>
<dbReference type="EC" id="2.7.4.6" evidence="2 13"/>
<dbReference type="InterPro" id="IPR034907">
    <property type="entry name" value="NDK-like_dom"/>
</dbReference>
<dbReference type="GO" id="GO:0006241">
    <property type="term" value="P:CTP biosynthetic process"/>
    <property type="evidence" value="ECO:0007669"/>
    <property type="project" value="UniProtKB-UniRule"/>
</dbReference>
<evidence type="ECO:0000256" key="16">
    <source>
        <dbReference type="RuleBase" id="RU004013"/>
    </source>
</evidence>
<proteinExistence type="inferred from homology"/>
<dbReference type="PROSITE" id="PS51374">
    <property type="entry name" value="NDPK_LIKE"/>
    <property type="match status" value="1"/>
</dbReference>
<dbReference type="GO" id="GO:0006183">
    <property type="term" value="P:GTP biosynthetic process"/>
    <property type="evidence" value="ECO:0007669"/>
    <property type="project" value="UniProtKB-UniRule"/>
</dbReference>
<evidence type="ECO:0000256" key="9">
    <source>
        <dbReference type="ARBA" id="ARBA00022777"/>
    </source>
</evidence>
<keyword evidence="11 13" id="KW-0460">Magnesium</keyword>
<evidence type="ECO:0000256" key="10">
    <source>
        <dbReference type="ARBA" id="ARBA00022840"/>
    </source>
</evidence>
<dbReference type="GO" id="GO:0005524">
    <property type="term" value="F:ATP binding"/>
    <property type="evidence" value="ECO:0007669"/>
    <property type="project" value="UniProtKB-UniRule"/>
</dbReference>
<evidence type="ECO:0000256" key="7">
    <source>
        <dbReference type="ARBA" id="ARBA00022723"/>
    </source>
</evidence>
<dbReference type="PRINTS" id="PR01243">
    <property type="entry name" value="NUCDPKINASE"/>
</dbReference>
<evidence type="ECO:0000256" key="11">
    <source>
        <dbReference type="ARBA" id="ARBA00022842"/>
    </source>
</evidence>
<evidence type="ECO:0000256" key="14">
    <source>
        <dbReference type="PROSITE-ProRule" id="PRU00706"/>
    </source>
</evidence>
<keyword evidence="10 13" id="KW-0067">ATP-binding</keyword>
<dbReference type="CDD" id="cd04413">
    <property type="entry name" value="NDPk_I"/>
    <property type="match status" value="1"/>
</dbReference>
<feature type="binding site" evidence="13 14">
    <location>
        <position position="114"/>
    </location>
    <ligand>
        <name>ATP</name>
        <dbReference type="ChEBI" id="CHEBI:30616"/>
    </ligand>
</feature>
<comment type="catalytic activity">
    <reaction evidence="13">
        <text>a ribonucleoside 5'-diphosphate + ATP = a ribonucleoside 5'-triphosphate + ADP</text>
        <dbReference type="Rhea" id="RHEA:18113"/>
        <dbReference type="ChEBI" id="CHEBI:30616"/>
        <dbReference type="ChEBI" id="CHEBI:57930"/>
        <dbReference type="ChEBI" id="CHEBI:61557"/>
        <dbReference type="ChEBI" id="CHEBI:456216"/>
        <dbReference type="EC" id="2.7.4.6"/>
    </reaction>
</comment>
<feature type="domain" description="Nucleoside diphosphate kinase-like" evidence="17">
    <location>
        <begin position="3"/>
        <end position="140"/>
    </location>
</feature>
<sequence length="140" mass="15042">MAVQRTFSIIKPDATRRNLTGAINAKIEAAGLRIIAQKRIHLTKAQAGQFYAVHAARPFYDELCEFMASEPVVVQVLEGEDAIVKYREVMGATNPADAAAGTIRAEFAESVGENSVHGSDAPDTAAQEISFFFSGLELVG</sequence>
<dbReference type="GO" id="GO:0006228">
    <property type="term" value="P:UTP biosynthetic process"/>
    <property type="evidence" value="ECO:0007669"/>
    <property type="project" value="UniProtKB-UniRule"/>
</dbReference>
<keyword evidence="8 13" id="KW-0547">Nucleotide-binding</keyword>
<keyword evidence="7 13" id="KW-0479">Metal-binding</keyword>
<dbReference type="OrthoDB" id="9801161at2"/>
<feature type="binding site" evidence="13 14">
    <location>
        <position position="11"/>
    </location>
    <ligand>
        <name>ATP</name>
        <dbReference type="ChEBI" id="CHEBI:30616"/>
    </ligand>
</feature>
<dbReference type="EMBL" id="FXYF01000002">
    <property type="protein sequence ID" value="SMX36731.1"/>
    <property type="molecule type" value="Genomic_DNA"/>
</dbReference>
<dbReference type="FunFam" id="3.30.70.141:FF:000003">
    <property type="entry name" value="Nucleoside diphosphate kinase"/>
    <property type="match status" value="1"/>
</dbReference>
<dbReference type="Proteomes" id="UP000207598">
    <property type="component" value="Unassembled WGS sequence"/>
</dbReference>
<dbReference type="PANTHER" id="PTHR46161">
    <property type="entry name" value="NUCLEOSIDE DIPHOSPHATE KINASE"/>
    <property type="match status" value="1"/>
</dbReference>
<dbReference type="GO" id="GO:0005737">
    <property type="term" value="C:cytoplasm"/>
    <property type="evidence" value="ECO:0007669"/>
    <property type="project" value="UniProtKB-SubCell"/>
</dbReference>
<dbReference type="RefSeq" id="WP_094019870.1">
    <property type="nucleotide sequence ID" value="NZ_FXYF01000002.1"/>
</dbReference>
<dbReference type="PANTHER" id="PTHR46161:SF3">
    <property type="entry name" value="NUCLEOSIDE DIPHOSPHATE KINASE DDB_G0292928-RELATED"/>
    <property type="match status" value="1"/>
</dbReference>
<comment type="subunit">
    <text evidence="13">Homotetramer.</text>
</comment>
<dbReference type="NCBIfam" id="NF001908">
    <property type="entry name" value="PRK00668.1"/>
    <property type="match status" value="1"/>
</dbReference>
<keyword evidence="4 13" id="KW-0963">Cytoplasm</keyword>
<dbReference type="SUPFAM" id="SSF54919">
    <property type="entry name" value="Nucleoside diphosphate kinase, NDK"/>
    <property type="match status" value="1"/>
</dbReference>
<dbReference type="PROSITE" id="PS00469">
    <property type="entry name" value="NDPK"/>
    <property type="match status" value="1"/>
</dbReference>
<evidence type="ECO:0000256" key="1">
    <source>
        <dbReference type="ARBA" id="ARBA00008142"/>
    </source>
</evidence>
<keyword evidence="5 13" id="KW-0597">Phosphoprotein</keyword>
<dbReference type="AlphaFoldDB" id="A0A238K1D9"/>
<dbReference type="GO" id="GO:0046872">
    <property type="term" value="F:metal ion binding"/>
    <property type="evidence" value="ECO:0007669"/>
    <property type="project" value="UniProtKB-KW"/>
</dbReference>
<evidence type="ECO:0000256" key="6">
    <source>
        <dbReference type="ARBA" id="ARBA00022679"/>
    </source>
</evidence>
<feature type="binding site" evidence="13 14">
    <location>
        <position position="104"/>
    </location>
    <ligand>
        <name>ATP</name>
        <dbReference type="ChEBI" id="CHEBI:30616"/>
    </ligand>
</feature>
<keyword evidence="6 13" id="KW-0808">Transferase</keyword>
<evidence type="ECO:0000256" key="4">
    <source>
        <dbReference type="ARBA" id="ARBA00022490"/>
    </source>
</evidence>
<comment type="similarity">
    <text evidence="1 13 14 15">Belongs to the NDK family.</text>
</comment>
<accession>A0A238K1D9</accession>
<dbReference type="HAMAP" id="MF_00451">
    <property type="entry name" value="NDP_kinase"/>
    <property type="match status" value="1"/>
</dbReference>
<evidence type="ECO:0000256" key="2">
    <source>
        <dbReference type="ARBA" id="ARBA00012966"/>
    </source>
</evidence>
<reference evidence="18 19" key="1">
    <citation type="submission" date="2017-05" db="EMBL/GenBank/DDBJ databases">
        <authorList>
            <person name="Song R."/>
            <person name="Chenine A.L."/>
            <person name="Ruprecht R.M."/>
        </authorList>
    </citation>
    <scope>NUCLEOTIDE SEQUENCE [LARGE SCALE GENOMIC DNA]</scope>
    <source>
        <strain evidence="18 19">CECT 8898</strain>
    </source>
</reference>
<evidence type="ECO:0000256" key="5">
    <source>
        <dbReference type="ARBA" id="ARBA00022553"/>
    </source>
</evidence>
<organism evidence="18 19">
    <name type="scientific">Maliponia aquimaris</name>
    <dbReference type="NCBI Taxonomy" id="1673631"/>
    <lineage>
        <taxon>Bacteria</taxon>
        <taxon>Pseudomonadati</taxon>
        <taxon>Pseudomonadota</taxon>
        <taxon>Alphaproteobacteria</taxon>
        <taxon>Rhodobacterales</taxon>
        <taxon>Paracoccaceae</taxon>
        <taxon>Maliponia</taxon>
    </lineage>
</organism>
<feature type="binding site" evidence="13 14">
    <location>
        <position position="87"/>
    </location>
    <ligand>
        <name>ATP</name>
        <dbReference type="ChEBI" id="CHEBI:30616"/>
    </ligand>
</feature>
<comment type="cofactor">
    <cofactor evidence="13">
        <name>Mg(2+)</name>
        <dbReference type="ChEBI" id="CHEBI:18420"/>
    </cofactor>
</comment>
<comment type="subcellular location">
    <subcellularLocation>
        <location evidence="13">Cytoplasm</location>
    </subcellularLocation>
</comment>
<keyword evidence="19" id="KW-1185">Reference proteome</keyword>
<feature type="active site" description="Pros-phosphohistidine intermediate" evidence="13 14">
    <location>
        <position position="117"/>
    </location>
</feature>
<comment type="catalytic activity">
    <reaction evidence="13 16">
        <text>a 2'-deoxyribonucleoside 5'-diphosphate + ATP = a 2'-deoxyribonucleoside 5'-triphosphate + ADP</text>
        <dbReference type="Rhea" id="RHEA:44640"/>
        <dbReference type="ChEBI" id="CHEBI:30616"/>
        <dbReference type="ChEBI" id="CHEBI:61560"/>
        <dbReference type="ChEBI" id="CHEBI:73316"/>
        <dbReference type="ChEBI" id="CHEBI:456216"/>
        <dbReference type="EC" id="2.7.4.6"/>
    </reaction>
</comment>
<dbReference type="SMART" id="SM00562">
    <property type="entry name" value="NDK"/>
    <property type="match status" value="1"/>
</dbReference>
<evidence type="ECO:0000256" key="3">
    <source>
        <dbReference type="ARBA" id="ARBA00017632"/>
    </source>
</evidence>
<evidence type="ECO:0000313" key="18">
    <source>
        <dbReference type="EMBL" id="SMX36731.1"/>
    </source>
</evidence>
<dbReference type="Pfam" id="PF00334">
    <property type="entry name" value="NDK"/>
    <property type="match status" value="1"/>
</dbReference>
<evidence type="ECO:0000256" key="12">
    <source>
        <dbReference type="ARBA" id="ARBA00023080"/>
    </source>
</evidence>
<keyword evidence="12 13" id="KW-0546">Nucleotide metabolism</keyword>
<comment type="function">
    <text evidence="13">Major role in the synthesis of nucleoside triphosphates other than ATP. The ATP gamma phosphate is transferred to the NDP beta phosphate via a ping-pong mechanism, using a phosphorylated active-site intermediate.</text>
</comment>
<dbReference type="GO" id="GO:0004550">
    <property type="term" value="F:nucleoside diphosphate kinase activity"/>
    <property type="evidence" value="ECO:0007669"/>
    <property type="project" value="UniProtKB-UniRule"/>
</dbReference>
<dbReference type="Gene3D" id="3.30.70.141">
    <property type="entry name" value="Nucleoside diphosphate kinase-like domain"/>
    <property type="match status" value="1"/>
</dbReference>
<feature type="binding site" evidence="13 14">
    <location>
        <position position="93"/>
    </location>
    <ligand>
        <name>ATP</name>
        <dbReference type="ChEBI" id="CHEBI:30616"/>
    </ligand>
</feature>
<evidence type="ECO:0000256" key="13">
    <source>
        <dbReference type="HAMAP-Rule" id="MF_00451"/>
    </source>
</evidence>
<name>A0A238K1D9_9RHOB</name>